<evidence type="ECO:0000313" key="3">
    <source>
        <dbReference type="Proteomes" id="UP000237105"/>
    </source>
</evidence>
<name>A0A2P5B408_PARAD</name>
<gene>
    <name evidence="2" type="ORF">PanWU01x14_273510</name>
</gene>
<evidence type="ECO:0000313" key="2">
    <source>
        <dbReference type="EMBL" id="PON43503.1"/>
    </source>
</evidence>
<dbReference type="EMBL" id="JXTB01000370">
    <property type="protein sequence ID" value="PON43503.1"/>
    <property type="molecule type" value="Genomic_DNA"/>
</dbReference>
<organism evidence="2 3">
    <name type="scientific">Parasponia andersonii</name>
    <name type="common">Sponia andersonii</name>
    <dbReference type="NCBI Taxonomy" id="3476"/>
    <lineage>
        <taxon>Eukaryota</taxon>
        <taxon>Viridiplantae</taxon>
        <taxon>Streptophyta</taxon>
        <taxon>Embryophyta</taxon>
        <taxon>Tracheophyta</taxon>
        <taxon>Spermatophyta</taxon>
        <taxon>Magnoliopsida</taxon>
        <taxon>eudicotyledons</taxon>
        <taxon>Gunneridae</taxon>
        <taxon>Pentapetalae</taxon>
        <taxon>rosids</taxon>
        <taxon>fabids</taxon>
        <taxon>Rosales</taxon>
        <taxon>Cannabaceae</taxon>
        <taxon>Parasponia</taxon>
    </lineage>
</organism>
<feature type="compositionally biased region" description="Polar residues" evidence="1">
    <location>
        <begin position="1"/>
        <end position="15"/>
    </location>
</feature>
<keyword evidence="3" id="KW-1185">Reference proteome</keyword>
<sequence>QIRSSPLTQKTTLGVQKNPIPPRSWPFSHTGILDRGLLPRSWWQRKPKPQFAGAISSSPAIEIGIQSAMNVAIVKGKELTNKVNRNLVIMTNLAIITMKTLDGRSILYKPKSIVQLIISLVQMHSKLI</sequence>
<dbReference type="AlphaFoldDB" id="A0A2P5B408"/>
<dbReference type="Proteomes" id="UP000237105">
    <property type="component" value="Unassembled WGS sequence"/>
</dbReference>
<reference evidence="3" key="1">
    <citation type="submission" date="2016-06" db="EMBL/GenBank/DDBJ databases">
        <title>Parallel loss of symbiosis genes in relatives of nitrogen-fixing non-legume Parasponia.</title>
        <authorList>
            <person name="Van Velzen R."/>
            <person name="Holmer R."/>
            <person name="Bu F."/>
            <person name="Rutten L."/>
            <person name="Van Zeijl A."/>
            <person name="Liu W."/>
            <person name="Santuari L."/>
            <person name="Cao Q."/>
            <person name="Sharma T."/>
            <person name="Shen D."/>
            <person name="Roswanjaya Y."/>
            <person name="Wardhani T."/>
            <person name="Kalhor M.S."/>
            <person name="Jansen J."/>
            <person name="Van den Hoogen J."/>
            <person name="Gungor B."/>
            <person name="Hartog M."/>
            <person name="Hontelez J."/>
            <person name="Verver J."/>
            <person name="Yang W.-C."/>
            <person name="Schijlen E."/>
            <person name="Repin R."/>
            <person name="Schilthuizen M."/>
            <person name="Schranz E."/>
            <person name="Heidstra R."/>
            <person name="Miyata K."/>
            <person name="Fedorova E."/>
            <person name="Kohlen W."/>
            <person name="Bisseling T."/>
            <person name="Smit S."/>
            <person name="Geurts R."/>
        </authorList>
    </citation>
    <scope>NUCLEOTIDE SEQUENCE [LARGE SCALE GENOMIC DNA]</scope>
    <source>
        <strain evidence="3">cv. WU1-14</strain>
    </source>
</reference>
<feature type="region of interest" description="Disordered" evidence="1">
    <location>
        <begin position="1"/>
        <end position="20"/>
    </location>
</feature>
<proteinExistence type="predicted"/>
<accession>A0A2P5B408</accession>
<comment type="caution">
    <text evidence="2">The sequence shown here is derived from an EMBL/GenBank/DDBJ whole genome shotgun (WGS) entry which is preliminary data.</text>
</comment>
<evidence type="ECO:0000256" key="1">
    <source>
        <dbReference type="SAM" id="MobiDB-lite"/>
    </source>
</evidence>
<feature type="non-terminal residue" evidence="2">
    <location>
        <position position="1"/>
    </location>
</feature>
<dbReference type="OrthoDB" id="10449883at2759"/>
<protein>
    <submittedName>
        <fullName evidence="2">Uncharacterized protein</fullName>
    </submittedName>
</protein>